<keyword evidence="2" id="KW-1185">Reference proteome</keyword>
<dbReference type="InterPro" id="IPR011392">
    <property type="entry name" value="Tellurite-R_TerY"/>
</dbReference>
<protein>
    <submittedName>
        <fullName evidence="1">von Willebrand factor, type A</fullName>
    </submittedName>
</protein>
<dbReference type="PIRSF" id="PIRSF020634">
    <property type="entry name" value="TerY_vWA"/>
    <property type="match status" value="1"/>
</dbReference>
<evidence type="ECO:0000313" key="2">
    <source>
        <dbReference type="Proteomes" id="UP000005801"/>
    </source>
</evidence>
<dbReference type="SUPFAM" id="SSF53300">
    <property type="entry name" value="vWA-like"/>
    <property type="match status" value="1"/>
</dbReference>
<dbReference type="AlphaFoldDB" id="A6G3C6"/>
<proteinExistence type="predicted"/>
<evidence type="ECO:0000313" key="1">
    <source>
        <dbReference type="EMBL" id="EDM79533.1"/>
    </source>
</evidence>
<sequence length="211" mass="23709">MDRSHSMIFNDHIGAVNRSLQAFRADIMEDPLARKRLDLCVISFNHECVTENHFCSAQNWRPPTLVPGGATGMGQAIKVGLETLRGRLQRYRLDGVDCYRPWVMLVTDGLPTDMQPNDARWMEVRQLIQDGEQKRRFMFFSVAVLPEAIPALRQLGAQRPPLQVREGKIPTMFKWLSASFSSISRSQLGAPVSGITEPTATETGWADIPSL</sequence>
<organism evidence="1 2">
    <name type="scientific">Plesiocystis pacifica SIR-1</name>
    <dbReference type="NCBI Taxonomy" id="391625"/>
    <lineage>
        <taxon>Bacteria</taxon>
        <taxon>Pseudomonadati</taxon>
        <taxon>Myxococcota</taxon>
        <taxon>Polyangia</taxon>
        <taxon>Nannocystales</taxon>
        <taxon>Nannocystaceae</taxon>
        <taxon>Plesiocystis</taxon>
    </lineage>
</organism>
<dbReference type="EMBL" id="ABCS01000018">
    <property type="protein sequence ID" value="EDM79533.1"/>
    <property type="molecule type" value="Genomic_DNA"/>
</dbReference>
<dbReference type="STRING" id="391625.PPSIR1_20934"/>
<reference evidence="1 2" key="1">
    <citation type="submission" date="2007-06" db="EMBL/GenBank/DDBJ databases">
        <authorList>
            <person name="Shimkets L."/>
            <person name="Ferriera S."/>
            <person name="Johnson J."/>
            <person name="Kravitz S."/>
            <person name="Beeson K."/>
            <person name="Sutton G."/>
            <person name="Rogers Y.-H."/>
            <person name="Friedman R."/>
            <person name="Frazier M."/>
            <person name="Venter J.C."/>
        </authorList>
    </citation>
    <scope>NUCLEOTIDE SEQUENCE [LARGE SCALE GENOMIC DNA]</scope>
    <source>
        <strain evidence="1 2">SIR-1</strain>
    </source>
</reference>
<accession>A6G3C6</accession>
<dbReference type="InterPro" id="IPR036465">
    <property type="entry name" value="vWFA_dom_sf"/>
</dbReference>
<comment type="caution">
    <text evidence="1">The sequence shown here is derived from an EMBL/GenBank/DDBJ whole genome shotgun (WGS) entry which is preliminary data.</text>
</comment>
<name>A6G3C6_9BACT</name>
<dbReference type="Proteomes" id="UP000005801">
    <property type="component" value="Unassembled WGS sequence"/>
</dbReference>
<dbReference type="Gene3D" id="3.40.50.410">
    <property type="entry name" value="von Willebrand factor, type A domain"/>
    <property type="match status" value="1"/>
</dbReference>
<gene>
    <name evidence="1" type="ORF">PPSIR1_20934</name>
</gene>
<dbReference type="eggNOG" id="COG4245">
    <property type="taxonomic scope" value="Bacteria"/>
</dbReference>